<comment type="similarity">
    <text evidence="1">Belongs to the GID4/VID24 family.</text>
</comment>
<sequence length="739" mass="82391">MPPANSPDSEQPPPSFIAALRELDSQVDDDMLNLAATLGTRPDDDDAAAADADHHGDEARASLEHLRAVQENDQLRLDRSRERLRLLERQRDELEQRDRLRRVMSRLSRLSDNTAAYGDRVPSQNNLYDWSPANEADDEDELDQILAELRREQPNTHPDILRVLGQSQLDAERARIRSISSRLQNNQAGSGTAENSLRSTAILQSLRRHPRFSARTREYLQRYQSERESASRSSLSAESRERHNSESAARQMAMQRLSEGRTTLDRERRDMLSRADSYRRSFLDRNSSSSPTASPMLEHTVRYLARIRHSDTVDDSVNCALDAGFLSKDYFCIQYADFVTDTYSLPPPAETSWLAPGAVLSGCQHATSVVTPMTATAPGSTTTMHRFRVVDGQGVATPPSLPPPIRPWVSNSYSSTRGPPQQSPDGLAASPQQDRWPVKVTIHSVDWENMSLSATMEAYNVPSHPHTHQSLLGTSTDGTTPSPFSSSQQFTRTSSITTYLEGEILDFNTHTLLTESFKSSAANDATYWRKLPPFAKMTDDEIVKALTSKKFFTEVLGRDWILMRWKERCFVKSLNRSTTGDLPVQPHSSSTMGAASFASFSADGPPGQGENHPYPESPYHSQQQQLLQSSSPYRIVRNEVTGRAEVEIAPLFTPPPATTTTSMDHDGAGQEQGEHGTSASAMTFDDSGCGLTISGFYYVCLRRADGMVQGLYFDPQSSPYQCLRLESEKKGAWGAWEFR</sequence>
<keyword evidence="2" id="KW-0175">Coiled coil</keyword>
<dbReference type="OrthoDB" id="62at2759"/>
<dbReference type="GO" id="GO:0045721">
    <property type="term" value="P:negative regulation of gluconeogenesis"/>
    <property type="evidence" value="ECO:0007669"/>
    <property type="project" value="TreeGrafter"/>
</dbReference>
<dbReference type="GO" id="GO:0007039">
    <property type="term" value="P:protein catabolic process in the vacuole"/>
    <property type="evidence" value="ECO:0007669"/>
    <property type="project" value="TreeGrafter"/>
</dbReference>
<dbReference type="GO" id="GO:0005773">
    <property type="term" value="C:vacuole"/>
    <property type="evidence" value="ECO:0007669"/>
    <property type="project" value="GOC"/>
</dbReference>
<dbReference type="GO" id="GO:0043161">
    <property type="term" value="P:proteasome-mediated ubiquitin-dependent protein catabolic process"/>
    <property type="evidence" value="ECO:0007669"/>
    <property type="project" value="TreeGrafter"/>
</dbReference>
<feature type="coiled-coil region" evidence="2">
    <location>
        <begin position="70"/>
        <end position="97"/>
    </location>
</feature>
<evidence type="ECO:0000256" key="2">
    <source>
        <dbReference type="SAM" id="Coils"/>
    </source>
</evidence>
<evidence type="ECO:0008006" key="6">
    <source>
        <dbReference type="Google" id="ProtNLM"/>
    </source>
</evidence>
<organism evidence="4 5">
    <name type="scientific">Neocucurbitaria cava</name>
    <dbReference type="NCBI Taxonomy" id="798079"/>
    <lineage>
        <taxon>Eukaryota</taxon>
        <taxon>Fungi</taxon>
        <taxon>Dikarya</taxon>
        <taxon>Ascomycota</taxon>
        <taxon>Pezizomycotina</taxon>
        <taxon>Dothideomycetes</taxon>
        <taxon>Pleosporomycetidae</taxon>
        <taxon>Pleosporales</taxon>
        <taxon>Pleosporineae</taxon>
        <taxon>Cucurbitariaceae</taxon>
        <taxon>Neocucurbitaria</taxon>
    </lineage>
</organism>
<name>A0A9W8XY64_9PLEO</name>
<feature type="compositionally biased region" description="Polar residues" evidence="3">
    <location>
        <begin position="409"/>
        <end position="424"/>
    </location>
</feature>
<dbReference type="PANTHER" id="PTHR14534:SF3">
    <property type="entry name" value="GID COMPLEX SUBUNIT 4 HOMOLOG"/>
    <property type="match status" value="1"/>
</dbReference>
<dbReference type="Proteomes" id="UP001140560">
    <property type="component" value="Unassembled WGS sequence"/>
</dbReference>
<feature type="compositionally biased region" description="Basic and acidic residues" evidence="3">
    <location>
        <begin position="258"/>
        <end position="271"/>
    </location>
</feature>
<reference evidence="4" key="1">
    <citation type="submission" date="2022-10" db="EMBL/GenBank/DDBJ databases">
        <title>Tapping the CABI collections for fungal endophytes: first genome assemblies for Collariella, Neodidymelliopsis, Ascochyta clinopodiicola, Didymella pomorum, Didymosphaeria variabile, Neocosmospora piperis and Neocucurbitaria cava.</title>
        <authorList>
            <person name="Hill R."/>
        </authorList>
    </citation>
    <scope>NUCLEOTIDE SEQUENCE</scope>
    <source>
        <strain evidence="4">IMI 356814</strain>
    </source>
</reference>
<dbReference type="Pfam" id="PF09783">
    <property type="entry name" value="Vac_ImportDeg"/>
    <property type="match status" value="2"/>
</dbReference>
<dbReference type="PANTHER" id="PTHR14534">
    <property type="entry name" value="VACUOLAR IMPORT AND DEGRADATION PROTEIN 24"/>
    <property type="match status" value="1"/>
</dbReference>
<feature type="region of interest" description="Disordered" evidence="3">
    <location>
        <begin position="393"/>
        <end position="434"/>
    </location>
</feature>
<keyword evidence="5" id="KW-1185">Reference proteome</keyword>
<feature type="region of interest" description="Disordered" evidence="3">
    <location>
        <begin position="596"/>
        <end position="628"/>
    </location>
</feature>
<evidence type="ECO:0000313" key="5">
    <source>
        <dbReference type="Proteomes" id="UP001140560"/>
    </source>
</evidence>
<evidence type="ECO:0000256" key="3">
    <source>
        <dbReference type="SAM" id="MobiDB-lite"/>
    </source>
</evidence>
<evidence type="ECO:0000313" key="4">
    <source>
        <dbReference type="EMBL" id="KAJ4362013.1"/>
    </source>
</evidence>
<dbReference type="GO" id="GO:0006623">
    <property type="term" value="P:protein targeting to vacuole"/>
    <property type="evidence" value="ECO:0007669"/>
    <property type="project" value="TreeGrafter"/>
</dbReference>
<proteinExistence type="inferred from homology"/>
<comment type="caution">
    <text evidence="4">The sequence shown here is derived from an EMBL/GenBank/DDBJ whole genome shotgun (WGS) entry which is preliminary data.</text>
</comment>
<feature type="compositionally biased region" description="Basic and acidic residues" evidence="3">
    <location>
        <begin position="663"/>
        <end position="674"/>
    </location>
</feature>
<protein>
    <recommendedName>
        <fullName evidence="6">Vacuolar import and degradation protein-domain-containing protein</fullName>
    </recommendedName>
</protein>
<feature type="region of interest" description="Disordered" evidence="3">
    <location>
        <begin position="462"/>
        <end position="489"/>
    </location>
</feature>
<feature type="region of interest" description="Disordered" evidence="3">
    <location>
        <begin position="652"/>
        <end position="677"/>
    </location>
</feature>
<dbReference type="GO" id="GO:0034657">
    <property type="term" value="C:GID complex"/>
    <property type="evidence" value="ECO:0007669"/>
    <property type="project" value="TreeGrafter"/>
</dbReference>
<dbReference type="InterPro" id="IPR018618">
    <property type="entry name" value="GID4/10-like"/>
</dbReference>
<gene>
    <name evidence="4" type="ORF">N0V83_010954</name>
</gene>
<feature type="compositionally biased region" description="Polar residues" evidence="3">
    <location>
        <begin position="468"/>
        <end position="478"/>
    </location>
</feature>
<feature type="region of interest" description="Disordered" evidence="3">
    <location>
        <begin position="223"/>
        <end position="271"/>
    </location>
</feature>
<accession>A0A9W8XY64</accession>
<feature type="compositionally biased region" description="Low complexity" evidence="3">
    <location>
        <begin position="479"/>
        <end position="489"/>
    </location>
</feature>
<dbReference type="AlphaFoldDB" id="A0A9W8XY64"/>
<feature type="region of interest" description="Disordered" evidence="3">
    <location>
        <begin position="37"/>
        <end position="56"/>
    </location>
</feature>
<evidence type="ECO:0000256" key="1">
    <source>
        <dbReference type="ARBA" id="ARBA00061469"/>
    </source>
</evidence>
<dbReference type="EMBL" id="JAPEUY010000022">
    <property type="protein sequence ID" value="KAJ4362013.1"/>
    <property type="molecule type" value="Genomic_DNA"/>
</dbReference>